<dbReference type="InterPro" id="IPR013785">
    <property type="entry name" value="Aldolase_TIM"/>
</dbReference>
<evidence type="ECO:0000313" key="10">
    <source>
        <dbReference type="Proteomes" id="UP000823850"/>
    </source>
</evidence>
<name>A0A9D2U442_9FIRM</name>
<dbReference type="Pfam" id="PF01081">
    <property type="entry name" value="Aldolase"/>
    <property type="match status" value="1"/>
</dbReference>
<dbReference type="PANTHER" id="PTHR30246:SF1">
    <property type="entry name" value="2-DEHYDRO-3-DEOXY-6-PHOSPHOGALACTONATE ALDOLASE-RELATED"/>
    <property type="match status" value="1"/>
</dbReference>
<comment type="catalytic activity">
    <reaction evidence="1">
        <text>2-dehydro-3-deoxy-6-phospho-D-gluconate = D-glyceraldehyde 3-phosphate + pyruvate</text>
        <dbReference type="Rhea" id="RHEA:17089"/>
        <dbReference type="ChEBI" id="CHEBI:15361"/>
        <dbReference type="ChEBI" id="CHEBI:57569"/>
        <dbReference type="ChEBI" id="CHEBI:59776"/>
        <dbReference type="EC" id="4.1.2.14"/>
    </reaction>
</comment>
<evidence type="ECO:0000256" key="4">
    <source>
        <dbReference type="ARBA" id="ARBA00011233"/>
    </source>
</evidence>
<dbReference type="SUPFAM" id="SSF51569">
    <property type="entry name" value="Aldolase"/>
    <property type="match status" value="1"/>
</dbReference>
<comment type="subunit">
    <text evidence="4">Homotrimer.</text>
</comment>
<dbReference type="Proteomes" id="UP000823850">
    <property type="component" value="Unassembled WGS sequence"/>
</dbReference>
<dbReference type="PANTHER" id="PTHR30246">
    <property type="entry name" value="2-KETO-3-DEOXY-6-PHOSPHOGLUCONATE ALDOLASE"/>
    <property type="match status" value="1"/>
</dbReference>
<protein>
    <recommendedName>
        <fullName evidence="5">2-dehydro-3-deoxy-phosphogluconate aldolase</fullName>
        <ecNumber evidence="5">4.1.2.14</ecNumber>
    </recommendedName>
</protein>
<dbReference type="NCBIfam" id="TIGR01182">
    <property type="entry name" value="eda"/>
    <property type="match status" value="1"/>
</dbReference>
<dbReference type="EC" id="4.1.2.14" evidence="5"/>
<evidence type="ECO:0000256" key="2">
    <source>
        <dbReference type="ARBA" id="ARBA00004736"/>
    </source>
</evidence>
<evidence type="ECO:0000256" key="8">
    <source>
        <dbReference type="ARBA" id="ARBA00023277"/>
    </source>
</evidence>
<keyword evidence="6" id="KW-0456">Lyase</keyword>
<dbReference type="InterPro" id="IPR031337">
    <property type="entry name" value="KDPG/KHG_AS_1"/>
</dbReference>
<accession>A0A9D2U442</accession>
<evidence type="ECO:0000313" key="9">
    <source>
        <dbReference type="EMBL" id="HJD39152.1"/>
    </source>
</evidence>
<comment type="similarity">
    <text evidence="3">Belongs to the KHG/KDPG aldolase family.</text>
</comment>
<sequence>MSTAAEKFAELGVVPVVVLEDAKDAAPLAKALVEGGLPCAEVTFRTDAAEESIKIMASEYPDMFVGAGTVLTIDQVDRAVAAGAKFIVSPGFDPEIVDYCLSKDIPVFPGCITPSEVAQAVKRGLKVVKFFPAEQFGGVATIKAMAAPYVGLKFMPTGGVNAKNLENYLSCDKIVACGGSWMVKGDLVKAGKFDEIKALTEEAVKLAAQIRNK</sequence>
<dbReference type="AlphaFoldDB" id="A0A9D2U442"/>
<proteinExistence type="inferred from homology"/>
<evidence type="ECO:0000256" key="6">
    <source>
        <dbReference type="ARBA" id="ARBA00023239"/>
    </source>
</evidence>
<keyword evidence="8" id="KW-0119">Carbohydrate metabolism</keyword>
<comment type="pathway">
    <text evidence="2">Carbohydrate acid metabolism; 2-dehydro-3-deoxy-D-gluconate degradation; D-glyceraldehyde 3-phosphate and pyruvate from 2-dehydro-3-deoxy-D-gluconate: step 2/2.</text>
</comment>
<dbReference type="PROSITE" id="PS00160">
    <property type="entry name" value="ALDOLASE_KDPG_KHG_2"/>
    <property type="match status" value="1"/>
</dbReference>
<evidence type="ECO:0000256" key="1">
    <source>
        <dbReference type="ARBA" id="ARBA00000654"/>
    </source>
</evidence>
<reference evidence="9" key="2">
    <citation type="submission" date="2021-04" db="EMBL/GenBank/DDBJ databases">
        <authorList>
            <person name="Gilroy R."/>
        </authorList>
    </citation>
    <scope>NUCLEOTIDE SEQUENCE</scope>
    <source>
        <strain evidence="9">ChiW19-6364</strain>
    </source>
</reference>
<comment type="caution">
    <text evidence="9">The sequence shown here is derived from an EMBL/GenBank/DDBJ whole genome shotgun (WGS) entry which is preliminary data.</text>
</comment>
<keyword evidence="7" id="KW-0704">Schiff base</keyword>
<dbReference type="InterPro" id="IPR031338">
    <property type="entry name" value="KDPG/KHG_AS_2"/>
</dbReference>
<dbReference type="InterPro" id="IPR000887">
    <property type="entry name" value="Aldlse_KDPG_KHG"/>
</dbReference>
<dbReference type="PROSITE" id="PS00159">
    <property type="entry name" value="ALDOLASE_KDPG_KHG_1"/>
    <property type="match status" value="1"/>
</dbReference>
<dbReference type="NCBIfam" id="NF004325">
    <property type="entry name" value="PRK05718.1"/>
    <property type="match status" value="1"/>
</dbReference>
<gene>
    <name evidence="9" type="ORF">H9913_03925</name>
</gene>
<evidence type="ECO:0000256" key="7">
    <source>
        <dbReference type="ARBA" id="ARBA00023270"/>
    </source>
</evidence>
<dbReference type="Gene3D" id="3.20.20.70">
    <property type="entry name" value="Aldolase class I"/>
    <property type="match status" value="1"/>
</dbReference>
<evidence type="ECO:0000256" key="5">
    <source>
        <dbReference type="ARBA" id="ARBA00013063"/>
    </source>
</evidence>
<dbReference type="CDD" id="cd00452">
    <property type="entry name" value="KDPG_aldolase"/>
    <property type="match status" value="1"/>
</dbReference>
<dbReference type="EMBL" id="DWUX01000072">
    <property type="protein sequence ID" value="HJD39152.1"/>
    <property type="molecule type" value="Genomic_DNA"/>
</dbReference>
<evidence type="ECO:0000256" key="3">
    <source>
        <dbReference type="ARBA" id="ARBA00006906"/>
    </source>
</evidence>
<dbReference type="GO" id="GO:0008675">
    <property type="term" value="F:2-dehydro-3-deoxy-phosphogluconate aldolase activity"/>
    <property type="evidence" value="ECO:0007669"/>
    <property type="project" value="UniProtKB-EC"/>
</dbReference>
<organism evidence="9 10">
    <name type="scientific">Candidatus Blautia stercoripullorum</name>
    <dbReference type="NCBI Taxonomy" id="2838502"/>
    <lineage>
        <taxon>Bacteria</taxon>
        <taxon>Bacillati</taxon>
        <taxon>Bacillota</taxon>
        <taxon>Clostridia</taxon>
        <taxon>Lachnospirales</taxon>
        <taxon>Lachnospiraceae</taxon>
        <taxon>Blautia</taxon>
    </lineage>
</organism>
<reference evidence="9" key="1">
    <citation type="journal article" date="2021" name="PeerJ">
        <title>Extensive microbial diversity within the chicken gut microbiome revealed by metagenomics and culture.</title>
        <authorList>
            <person name="Gilroy R."/>
            <person name="Ravi A."/>
            <person name="Getino M."/>
            <person name="Pursley I."/>
            <person name="Horton D.L."/>
            <person name="Alikhan N.F."/>
            <person name="Baker D."/>
            <person name="Gharbi K."/>
            <person name="Hall N."/>
            <person name="Watson M."/>
            <person name="Adriaenssens E.M."/>
            <person name="Foster-Nyarko E."/>
            <person name="Jarju S."/>
            <person name="Secka A."/>
            <person name="Antonio M."/>
            <person name="Oren A."/>
            <person name="Chaudhuri R.R."/>
            <person name="La Ragione R."/>
            <person name="Hildebrand F."/>
            <person name="Pallen M.J."/>
        </authorList>
    </citation>
    <scope>NUCLEOTIDE SEQUENCE</scope>
    <source>
        <strain evidence="9">ChiW19-6364</strain>
    </source>
</reference>